<feature type="transmembrane region" description="Helical" evidence="1">
    <location>
        <begin position="127"/>
        <end position="145"/>
    </location>
</feature>
<sequence length="456" mass="52408">MSLELQPDIAEPLAEKSVALRWSIIGLLLCAAAGGIGYVSRDPENLNTLNRVAVGLLFLGSFISGCALTLRWNWYLPWFLSSVSALLGTLAIPLPWDSIPLLYHGMMLVTFIIGLLVACFTGIRRAIIGGMICFHFFGISMSILSPPPSPWAVFQIWQRCLTWWFDPIYINNAYQFYAPDPGPANQLWFCIEFFKTDSTSPGGISNEEKAREEFARLLGMDKQAPGVMDDLAPKMHLWIKMPERPRDYRDPLGITYYRELALTEYTYQGTNANYNAFPTEAKEIERRRQAMRSRIPLHNELLYPTMQYRPPSNLVTQMIVPSYARHLAHKYENIKPGLKFHTVRIYRVMHRIIEPDVMGDPKNLKEDSREKRYSSVYEPSTYQPFFLGEFFADGTLKDPAEPMLYWALPISRKLNGKFCKFGDDDYYSNYIDSVRTHAGSDHTSRDLIEVDKRFDN</sequence>
<accession>A0A8E6B235</accession>
<dbReference type="KEGG" id="tsph:KIH39_16255"/>
<dbReference type="Proteomes" id="UP000676194">
    <property type="component" value="Chromosome"/>
</dbReference>
<organism evidence="2 3">
    <name type="scientific">Telmatocola sphagniphila</name>
    <dbReference type="NCBI Taxonomy" id="1123043"/>
    <lineage>
        <taxon>Bacteria</taxon>
        <taxon>Pseudomonadati</taxon>
        <taxon>Planctomycetota</taxon>
        <taxon>Planctomycetia</taxon>
        <taxon>Gemmatales</taxon>
        <taxon>Gemmataceae</taxon>
    </lineage>
</organism>
<name>A0A8E6B235_9BACT</name>
<feature type="transmembrane region" description="Helical" evidence="1">
    <location>
        <begin position="20"/>
        <end position="40"/>
    </location>
</feature>
<dbReference type="AlphaFoldDB" id="A0A8E6B235"/>
<evidence type="ECO:0000256" key="1">
    <source>
        <dbReference type="SAM" id="Phobius"/>
    </source>
</evidence>
<protein>
    <submittedName>
        <fullName evidence="2">Uncharacterized protein</fullName>
    </submittedName>
</protein>
<keyword evidence="3" id="KW-1185">Reference proteome</keyword>
<feature type="transmembrane region" description="Helical" evidence="1">
    <location>
        <begin position="52"/>
        <end position="70"/>
    </location>
</feature>
<evidence type="ECO:0000313" key="3">
    <source>
        <dbReference type="Proteomes" id="UP000676194"/>
    </source>
</evidence>
<gene>
    <name evidence="2" type="ORF">KIH39_16255</name>
</gene>
<evidence type="ECO:0000313" key="2">
    <source>
        <dbReference type="EMBL" id="QVL30402.1"/>
    </source>
</evidence>
<keyword evidence="1" id="KW-0812">Transmembrane</keyword>
<keyword evidence="1" id="KW-1133">Transmembrane helix</keyword>
<proteinExistence type="predicted"/>
<dbReference type="EMBL" id="CP074694">
    <property type="protein sequence ID" value="QVL30402.1"/>
    <property type="molecule type" value="Genomic_DNA"/>
</dbReference>
<reference evidence="2" key="1">
    <citation type="submission" date="2021-05" db="EMBL/GenBank/DDBJ databases">
        <title>Complete genome sequence of the cellulolytic planctomycete Telmatocola sphagniphila SP2T and characterization of the first cellulase from planctomycetes.</title>
        <authorList>
            <person name="Rakitin A.L."/>
            <person name="Beletsky A.V."/>
            <person name="Naumoff D.G."/>
            <person name="Kulichevskaya I.S."/>
            <person name="Mardanov A.V."/>
            <person name="Ravin N.V."/>
            <person name="Dedysh S.N."/>
        </authorList>
    </citation>
    <scope>NUCLEOTIDE SEQUENCE</scope>
    <source>
        <strain evidence="2">SP2T</strain>
    </source>
</reference>
<dbReference type="RefSeq" id="WP_213494273.1">
    <property type="nucleotide sequence ID" value="NZ_CP074694.1"/>
</dbReference>
<feature type="transmembrane region" description="Helical" evidence="1">
    <location>
        <begin position="102"/>
        <end position="120"/>
    </location>
</feature>
<keyword evidence="1" id="KW-0472">Membrane</keyword>